<dbReference type="InterPro" id="IPR041249">
    <property type="entry name" value="HEPN_DZIP3"/>
</dbReference>
<evidence type="ECO:0000313" key="7">
    <source>
        <dbReference type="Proteomes" id="UP000507470"/>
    </source>
</evidence>
<organism evidence="6 7">
    <name type="scientific">Mytilus coruscus</name>
    <name type="common">Sea mussel</name>
    <dbReference type="NCBI Taxonomy" id="42192"/>
    <lineage>
        <taxon>Eukaryota</taxon>
        <taxon>Metazoa</taxon>
        <taxon>Spiralia</taxon>
        <taxon>Lophotrochozoa</taxon>
        <taxon>Mollusca</taxon>
        <taxon>Bivalvia</taxon>
        <taxon>Autobranchia</taxon>
        <taxon>Pteriomorphia</taxon>
        <taxon>Mytilida</taxon>
        <taxon>Mytiloidea</taxon>
        <taxon>Mytilidae</taxon>
        <taxon>Mytilinae</taxon>
        <taxon>Mytilus</taxon>
    </lineage>
</organism>
<evidence type="ECO:0000259" key="4">
    <source>
        <dbReference type="Pfam" id="PF18738"/>
    </source>
</evidence>
<dbReference type="Pfam" id="PF18738">
    <property type="entry name" value="HEPN_DZIP3"/>
    <property type="match status" value="1"/>
</dbReference>
<gene>
    <name evidence="6" type="ORF">MCOR_8533</name>
</gene>
<feature type="repeat" description="ANK" evidence="3">
    <location>
        <begin position="677"/>
        <end position="709"/>
    </location>
</feature>
<feature type="repeat" description="ANK" evidence="3">
    <location>
        <begin position="644"/>
        <end position="676"/>
    </location>
</feature>
<dbReference type="PROSITE" id="PS50297">
    <property type="entry name" value="ANK_REP_REGION"/>
    <property type="match status" value="5"/>
</dbReference>
<dbReference type="Proteomes" id="UP000507470">
    <property type="component" value="Unassembled WGS sequence"/>
</dbReference>
<accession>A0A6J8AMX0</accession>
<dbReference type="InterPro" id="IPR036770">
    <property type="entry name" value="Ankyrin_rpt-contain_sf"/>
</dbReference>
<dbReference type="AlphaFoldDB" id="A0A6J8AMX0"/>
<protein>
    <submittedName>
        <fullName evidence="6">ANK</fullName>
    </submittedName>
</protein>
<evidence type="ECO:0000259" key="5">
    <source>
        <dbReference type="Pfam" id="PF20720"/>
    </source>
</evidence>
<proteinExistence type="predicted"/>
<dbReference type="Pfam" id="PF12796">
    <property type="entry name" value="Ank_2"/>
    <property type="match status" value="3"/>
</dbReference>
<dbReference type="InterPro" id="IPR049050">
    <property type="entry name" value="nSTAND3"/>
</dbReference>
<keyword evidence="1" id="KW-0677">Repeat</keyword>
<sequence>MESTMRQKETCLTTDRGSIPTEQSNRLRLQHLIESVATPAVRVEFDKQFHPDVLQRTIRQGKMLHNKNITKEQRDLLEPKAGNVSSSTFDITLMMVFFRNIAKLPIGKQLPLVIDTSTAADLTRIVFFRNKSAHDSMETSDIQDFERAYNVISEAVVRLGGEKFREQCKELRFQRLDANLPPAIKDIQEHTIDEWSKIDNKLVVMTSAIETLKDKIQDEDTVTVIGFSGSGKSTAVRNVALRLSREQNYQILAVHSPKDLMTYYIKGKRQLFVFDDVCGKYSLDIHKLMEWKDLSMDIRLLFGDGLLKCLFTCRPHIFNDSQFKGVDILSSIEHDILSPQYNLSNNERILIAKSHLFFEEVETIKRMSVFNKYDCLPLLCQFYSTNRNSNIVSFFNNPIQVIEDDLISFKHAPDQTTFSVLSLFVIYNNKIDRNDIKSQRFRKILSEISDNVRTSSALSRKVVTDNLTKLSNTYVRILNDSYSIIHDKWFDTVVSFYGKHMFDIILRLSHPDIIRDRYQFEINQRYQSKDSLVIFVPMEKESDYMERLCKDINDGYVQKVFTNKQLQYLTFRLKFIEQLRLKSNLKRNVRAFQDVSPLLVVSQQNYLDIMEALLKIKVDNDQVGMVKLLLTYKCDPNQRRGLKNGETPLHVASEKGHKQVVKLLIKHNANTNICSTNQETPLYIATSKGFIDIVEILLENGSDPNICGNRNSPIFIASRLGHTEAVRLLLESNSDPNLLSEDIMHDGQSPLCIASKYGHTEIVKLLLEHRADPNLRAKDGLFPLYIASREGFTNIVKLLLDFKANQDMIVHFKTNKRQAMLFSELRSKIDSPLCVASEKGFADIAMLLLQNKCNPNLCRHDLMDIRLSPLCVSATYEMTTIMKLLLKYGADPNFKIQDQDFELPLFIASENGNVQLVTLLLENSANLIYVQLVQVRRVGHHCM</sequence>
<dbReference type="SUPFAM" id="SSF48403">
    <property type="entry name" value="Ankyrin repeat"/>
    <property type="match status" value="1"/>
</dbReference>
<dbReference type="SMART" id="SM00248">
    <property type="entry name" value="ANK"/>
    <property type="match status" value="9"/>
</dbReference>
<keyword evidence="2 3" id="KW-0040">ANK repeat</keyword>
<evidence type="ECO:0000256" key="2">
    <source>
        <dbReference type="ARBA" id="ARBA00023043"/>
    </source>
</evidence>
<dbReference type="InterPro" id="IPR002110">
    <property type="entry name" value="Ankyrin_rpt"/>
</dbReference>
<dbReference type="Gene3D" id="1.25.40.20">
    <property type="entry name" value="Ankyrin repeat-containing domain"/>
    <property type="match status" value="3"/>
</dbReference>
<feature type="repeat" description="ANK" evidence="3">
    <location>
        <begin position="746"/>
        <end position="778"/>
    </location>
</feature>
<dbReference type="EMBL" id="CACVKT020001583">
    <property type="protein sequence ID" value="CAC5369299.1"/>
    <property type="molecule type" value="Genomic_DNA"/>
</dbReference>
<dbReference type="PROSITE" id="PS50088">
    <property type="entry name" value="ANK_REPEAT"/>
    <property type="match status" value="5"/>
</dbReference>
<name>A0A6J8AMX0_MYTCO</name>
<reference evidence="6 7" key="1">
    <citation type="submission" date="2020-06" db="EMBL/GenBank/DDBJ databases">
        <authorList>
            <person name="Li R."/>
            <person name="Bekaert M."/>
        </authorList>
    </citation>
    <scope>NUCLEOTIDE SEQUENCE [LARGE SCALE GENOMIC DNA]</scope>
    <source>
        <strain evidence="7">wild</strain>
    </source>
</reference>
<evidence type="ECO:0000313" key="6">
    <source>
        <dbReference type="EMBL" id="CAC5369299.1"/>
    </source>
</evidence>
<dbReference type="PRINTS" id="PR01415">
    <property type="entry name" value="ANKYRIN"/>
</dbReference>
<dbReference type="InterPro" id="IPR027417">
    <property type="entry name" value="P-loop_NTPase"/>
</dbReference>
<feature type="domain" description="Novel STAND NTPase 3" evidence="5">
    <location>
        <begin position="204"/>
        <end position="357"/>
    </location>
</feature>
<dbReference type="PANTHER" id="PTHR24171">
    <property type="entry name" value="ANKYRIN REPEAT DOMAIN-CONTAINING PROTEIN 39-RELATED"/>
    <property type="match status" value="1"/>
</dbReference>
<feature type="repeat" description="ANK" evidence="3">
    <location>
        <begin position="779"/>
        <end position="811"/>
    </location>
</feature>
<dbReference type="PANTHER" id="PTHR24171:SF9">
    <property type="entry name" value="ANKYRIN REPEAT DOMAIN-CONTAINING PROTEIN 39"/>
    <property type="match status" value="1"/>
</dbReference>
<dbReference type="OrthoDB" id="6081344at2759"/>
<evidence type="ECO:0000256" key="3">
    <source>
        <dbReference type="PROSITE-ProRule" id="PRU00023"/>
    </source>
</evidence>
<evidence type="ECO:0000256" key="1">
    <source>
        <dbReference type="ARBA" id="ARBA00022737"/>
    </source>
</evidence>
<keyword evidence="7" id="KW-1185">Reference proteome</keyword>
<dbReference type="SUPFAM" id="SSF52540">
    <property type="entry name" value="P-loop containing nucleoside triphosphate hydrolases"/>
    <property type="match status" value="1"/>
</dbReference>
<feature type="domain" description="DZIP3-like HEPN" evidence="4">
    <location>
        <begin position="56"/>
        <end position="179"/>
    </location>
</feature>
<dbReference type="Pfam" id="PF20720">
    <property type="entry name" value="nSTAND3"/>
    <property type="match status" value="1"/>
</dbReference>
<feature type="repeat" description="ANK" evidence="3">
    <location>
        <begin position="709"/>
        <end position="741"/>
    </location>
</feature>